<feature type="domain" description="Carrier" evidence="6">
    <location>
        <begin position="80"/>
        <end position="155"/>
    </location>
</feature>
<dbReference type="GO" id="GO:0017000">
    <property type="term" value="P:antibiotic biosynthetic process"/>
    <property type="evidence" value="ECO:0007669"/>
    <property type="project" value="UniProtKB-ARBA"/>
</dbReference>
<evidence type="ECO:0000256" key="3">
    <source>
        <dbReference type="ARBA" id="ARBA00022679"/>
    </source>
</evidence>
<dbReference type="RefSeq" id="WP_319700534.1">
    <property type="nucleotide sequence ID" value="NZ_JARAWN010000826.1"/>
</dbReference>
<keyword evidence="3" id="KW-0808">Transferase</keyword>
<evidence type="ECO:0000313" key="7">
    <source>
        <dbReference type="EMBL" id="MDX3137148.1"/>
    </source>
</evidence>
<dbReference type="InterPro" id="IPR006162">
    <property type="entry name" value="Ppantetheine_attach_site"/>
</dbReference>
<evidence type="ECO:0000256" key="1">
    <source>
        <dbReference type="ARBA" id="ARBA00022450"/>
    </source>
</evidence>
<dbReference type="InterPro" id="IPR036736">
    <property type="entry name" value="ACP-like_sf"/>
</dbReference>
<evidence type="ECO:0000256" key="5">
    <source>
        <dbReference type="SAM" id="MobiDB-lite"/>
    </source>
</evidence>
<dbReference type="SUPFAM" id="SSF47336">
    <property type="entry name" value="ACP-like"/>
    <property type="match status" value="1"/>
</dbReference>
<keyword evidence="4" id="KW-0511">Multifunctional enzyme</keyword>
<gene>
    <name evidence="7" type="ORF">PV367_46845</name>
</gene>
<dbReference type="GO" id="GO:0004312">
    <property type="term" value="F:fatty acid synthase activity"/>
    <property type="evidence" value="ECO:0007669"/>
    <property type="project" value="TreeGrafter"/>
</dbReference>
<organism evidence="7 8">
    <name type="scientific">Streptomyces europaeiscabiei</name>
    <dbReference type="NCBI Taxonomy" id="146819"/>
    <lineage>
        <taxon>Bacteria</taxon>
        <taxon>Bacillati</taxon>
        <taxon>Actinomycetota</taxon>
        <taxon>Actinomycetes</taxon>
        <taxon>Kitasatosporales</taxon>
        <taxon>Streptomycetaceae</taxon>
        <taxon>Streptomyces</taxon>
    </lineage>
</organism>
<dbReference type="FunFam" id="1.10.1200.10:FF:000007">
    <property type="entry name" value="Probable polyketide synthase pks17"/>
    <property type="match status" value="1"/>
</dbReference>
<name>A0AAJ2Q0G9_9ACTN</name>
<feature type="non-terminal residue" evidence="7">
    <location>
        <position position="1"/>
    </location>
</feature>
<reference evidence="7" key="1">
    <citation type="journal article" date="2023" name="Microb. Genom.">
        <title>Mesoterricola silvestris gen. nov., sp. nov., Mesoterricola sediminis sp. nov., Geothrix oryzae sp. nov., Geothrix edaphica sp. nov., Geothrix rubra sp. nov., and Geothrix limicola sp. nov., six novel members of Acidobacteriota isolated from soils.</title>
        <authorList>
            <person name="Weisberg A.J."/>
            <person name="Pearce E."/>
            <person name="Kramer C.G."/>
            <person name="Chang J.H."/>
            <person name="Clarke C.R."/>
        </authorList>
    </citation>
    <scope>NUCLEOTIDE SEQUENCE</scope>
    <source>
        <strain evidence="7">ND06-05F</strain>
    </source>
</reference>
<protein>
    <submittedName>
        <fullName evidence="7">Beta-ketoacyl reductase</fullName>
    </submittedName>
</protein>
<dbReference type="Pfam" id="PF00550">
    <property type="entry name" value="PP-binding"/>
    <property type="match status" value="1"/>
</dbReference>
<dbReference type="GO" id="GO:0031177">
    <property type="term" value="F:phosphopantetheine binding"/>
    <property type="evidence" value="ECO:0007669"/>
    <property type="project" value="InterPro"/>
</dbReference>
<dbReference type="InterPro" id="IPR050091">
    <property type="entry name" value="PKS_NRPS_Biosynth_Enz"/>
</dbReference>
<dbReference type="AlphaFoldDB" id="A0AAJ2Q0G9"/>
<dbReference type="EMBL" id="JARAWN010000826">
    <property type="protein sequence ID" value="MDX3137148.1"/>
    <property type="molecule type" value="Genomic_DNA"/>
</dbReference>
<keyword evidence="2" id="KW-0597">Phosphoprotein</keyword>
<evidence type="ECO:0000313" key="8">
    <source>
        <dbReference type="Proteomes" id="UP001273589"/>
    </source>
</evidence>
<dbReference type="GO" id="GO:0006633">
    <property type="term" value="P:fatty acid biosynthetic process"/>
    <property type="evidence" value="ECO:0007669"/>
    <property type="project" value="TreeGrafter"/>
</dbReference>
<dbReference type="PROSITE" id="PS50075">
    <property type="entry name" value="CARRIER"/>
    <property type="match status" value="1"/>
</dbReference>
<evidence type="ECO:0000256" key="4">
    <source>
        <dbReference type="ARBA" id="ARBA00023268"/>
    </source>
</evidence>
<sequence length="242" mass="25279">CALVGLGSVLEGGGGAVVVADVEWERFVPAFTSRRPSPLLTSLPGLNGTETDSAGEKTTGGARAALTARLAGRPETDRRRALRELVCERATLVLGRTADSSMDVNRAFRDVGFDSLTAVELRNRLNAETGLRLPSTLVFDHPTPRHLADHLHDELFAGPEAAPGGSATPAGSYGSDEARFRSTLAAIPFSQWQRSGLLTAVLTLAESDASGTPEDDGDSSHGAIGEMDVDALVQLALGDSTS</sequence>
<accession>A0AAJ2Q0G9</accession>
<dbReference type="SMART" id="SM00823">
    <property type="entry name" value="PKS_PP"/>
    <property type="match status" value="1"/>
</dbReference>
<dbReference type="Proteomes" id="UP001273589">
    <property type="component" value="Unassembled WGS sequence"/>
</dbReference>
<feature type="region of interest" description="Disordered" evidence="5">
    <location>
        <begin position="38"/>
        <end position="60"/>
    </location>
</feature>
<comment type="caution">
    <text evidence="7">The sequence shown here is derived from an EMBL/GenBank/DDBJ whole genome shotgun (WGS) entry which is preliminary data.</text>
</comment>
<dbReference type="SMART" id="SM01294">
    <property type="entry name" value="PKS_PP_betabranch"/>
    <property type="match status" value="1"/>
</dbReference>
<dbReference type="InterPro" id="IPR020806">
    <property type="entry name" value="PKS_PP-bd"/>
</dbReference>
<evidence type="ECO:0000259" key="6">
    <source>
        <dbReference type="PROSITE" id="PS50075"/>
    </source>
</evidence>
<dbReference type="InterPro" id="IPR009081">
    <property type="entry name" value="PP-bd_ACP"/>
</dbReference>
<dbReference type="PROSITE" id="PS00012">
    <property type="entry name" value="PHOSPHOPANTETHEINE"/>
    <property type="match status" value="1"/>
</dbReference>
<dbReference type="PANTHER" id="PTHR43775:SF51">
    <property type="entry name" value="INACTIVE PHENOLPHTHIOCEROL SYNTHESIS POLYKETIDE SYNTHASE TYPE I PKS1-RELATED"/>
    <property type="match status" value="1"/>
</dbReference>
<dbReference type="PANTHER" id="PTHR43775">
    <property type="entry name" value="FATTY ACID SYNTHASE"/>
    <property type="match status" value="1"/>
</dbReference>
<keyword evidence="1" id="KW-0596">Phosphopantetheine</keyword>
<proteinExistence type="predicted"/>
<dbReference type="Gene3D" id="1.10.1200.10">
    <property type="entry name" value="ACP-like"/>
    <property type="match status" value="1"/>
</dbReference>
<evidence type="ECO:0000256" key="2">
    <source>
        <dbReference type="ARBA" id="ARBA00022553"/>
    </source>
</evidence>